<evidence type="ECO:0008006" key="5">
    <source>
        <dbReference type="Google" id="ProtNLM"/>
    </source>
</evidence>
<gene>
    <name evidence="3" type="ORF">GCM10022207_02460</name>
</gene>
<dbReference type="RefSeq" id="WP_382696078.1">
    <property type="nucleotide sequence ID" value="NZ_BAAAZA010000001.1"/>
</dbReference>
<keyword evidence="2" id="KW-0812">Transmembrane</keyword>
<name>A0ABP7JJK6_9ACTN</name>
<proteinExistence type="predicted"/>
<evidence type="ECO:0000313" key="3">
    <source>
        <dbReference type="EMBL" id="GAA3845221.1"/>
    </source>
</evidence>
<feature type="transmembrane region" description="Helical" evidence="2">
    <location>
        <begin position="63"/>
        <end position="88"/>
    </location>
</feature>
<dbReference type="EMBL" id="BAAAZA010000001">
    <property type="protein sequence ID" value="GAA3845221.1"/>
    <property type="molecule type" value="Genomic_DNA"/>
</dbReference>
<dbReference type="Pfam" id="PF20088">
    <property type="entry name" value="DUF6480"/>
    <property type="match status" value="1"/>
</dbReference>
<evidence type="ECO:0000256" key="1">
    <source>
        <dbReference type="SAM" id="MobiDB-lite"/>
    </source>
</evidence>
<comment type="caution">
    <text evidence="3">The sequence shown here is derived from an EMBL/GenBank/DDBJ whole genome shotgun (WGS) entry which is preliminary data.</text>
</comment>
<dbReference type="Proteomes" id="UP001501563">
    <property type="component" value="Unassembled WGS sequence"/>
</dbReference>
<keyword evidence="2" id="KW-0472">Membrane</keyword>
<keyword evidence="2" id="KW-1133">Transmembrane helix</keyword>
<reference evidence="4" key="1">
    <citation type="journal article" date="2019" name="Int. J. Syst. Evol. Microbiol.">
        <title>The Global Catalogue of Microorganisms (GCM) 10K type strain sequencing project: providing services to taxonomists for standard genome sequencing and annotation.</title>
        <authorList>
            <consortium name="The Broad Institute Genomics Platform"/>
            <consortium name="The Broad Institute Genome Sequencing Center for Infectious Disease"/>
            <person name="Wu L."/>
            <person name="Ma J."/>
        </authorList>
    </citation>
    <scope>NUCLEOTIDE SEQUENCE [LARGE SCALE GENOMIC DNA]</scope>
    <source>
        <strain evidence="4">JCM 16578</strain>
    </source>
</reference>
<sequence length="91" mass="9576">MNQMHGTSGAGGAWDHRYGAPGAAPSWRPRVEPGGVPPGETPPGESSVEEAVPQQEYMRSRGWAAAPLTVIMILVVLVAGFFLAYAIALMV</sequence>
<evidence type="ECO:0000313" key="4">
    <source>
        <dbReference type="Proteomes" id="UP001501563"/>
    </source>
</evidence>
<dbReference type="InterPro" id="IPR045512">
    <property type="entry name" value="DUF6480"/>
</dbReference>
<protein>
    <recommendedName>
        <fullName evidence="5">Integral membrane protein</fullName>
    </recommendedName>
</protein>
<evidence type="ECO:0000256" key="2">
    <source>
        <dbReference type="SAM" id="Phobius"/>
    </source>
</evidence>
<keyword evidence="4" id="KW-1185">Reference proteome</keyword>
<organism evidence="3 4">
    <name type="scientific">Streptomyces lannensis</name>
    <dbReference type="NCBI Taxonomy" id="766498"/>
    <lineage>
        <taxon>Bacteria</taxon>
        <taxon>Bacillati</taxon>
        <taxon>Actinomycetota</taxon>
        <taxon>Actinomycetes</taxon>
        <taxon>Kitasatosporales</taxon>
        <taxon>Streptomycetaceae</taxon>
        <taxon>Streptomyces</taxon>
    </lineage>
</organism>
<feature type="region of interest" description="Disordered" evidence="1">
    <location>
        <begin position="1"/>
        <end position="53"/>
    </location>
</feature>
<accession>A0ABP7JJK6</accession>